<keyword evidence="1" id="KW-0732">Signal</keyword>
<organism evidence="3 4">
    <name type="scientific">Porphyromonas cangingivalis</name>
    <dbReference type="NCBI Taxonomy" id="36874"/>
    <lineage>
        <taxon>Bacteria</taxon>
        <taxon>Pseudomonadati</taxon>
        <taxon>Bacteroidota</taxon>
        <taxon>Bacteroidia</taxon>
        <taxon>Bacteroidales</taxon>
        <taxon>Porphyromonadaceae</taxon>
        <taxon>Porphyromonas</taxon>
    </lineage>
</organism>
<feature type="signal peptide" evidence="1">
    <location>
        <begin position="1"/>
        <end position="24"/>
    </location>
</feature>
<sequence>MMNISKLLGICLLILICGSCTPSAKSGETTQGMDAVSDSLDFAFPVRVEYAQGFSVQNHDTHKELVIYTPGTLDTAGYYVLYPRWTDAPHVVSPKAKLIPVPALTLACNSSTEIGALSILKIYDKLIACSNPHYVNDTIVQRRIKEGYVQGIGRGMSRDVESLIGLHPEIYLQDVYSATDKDEDIMASGINIVYYNNWKERNLLGRAEWFKVMAMLFGRNELADSAFQDMVLRYEEARKLAEGVTEIVPIMYGKDYKGVWHLPGEYAYITNLFADAKVAYDYVPGELDNRPTSFEYIFANHRHKKLWLCLMTGELTTLEDFLSLNERYRHFDAAKEGNIWVDRKLVNENGGNDFWESGPYHPDLLLKDIIKIAHPDLLPEYETVYWTKLTND</sequence>
<dbReference type="AlphaFoldDB" id="A0A1T4LVL6"/>
<dbReference type="PANTHER" id="PTHR30535:SF34">
    <property type="entry name" value="MOLYBDATE-BINDING PROTEIN MOLA"/>
    <property type="match status" value="1"/>
</dbReference>
<dbReference type="EMBL" id="FUWL01000009">
    <property type="protein sequence ID" value="SJZ58676.1"/>
    <property type="molecule type" value="Genomic_DNA"/>
</dbReference>
<dbReference type="Proteomes" id="UP000189956">
    <property type="component" value="Unassembled WGS sequence"/>
</dbReference>
<dbReference type="RefSeq" id="WP_234394751.1">
    <property type="nucleotide sequence ID" value="NZ_FUWL01000009.1"/>
</dbReference>
<evidence type="ECO:0000256" key="1">
    <source>
        <dbReference type="SAM" id="SignalP"/>
    </source>
</evidence>
<evidence type="ECO:0000313" key="4">
    <source>
        <dbReference type="Proteomes" id="UP000189956"/>
    </source>
</evidence>
<feature type="chain" id="PRO_5012730150" evidence="1">
    <location>
        <begin position="25"/>
        <end position="392"/>
    </location>
</feature>
<name>A0A1T4LVL6_PORCN</name>
<dbReference type="InterPro" id="IPR002491">
    <property type="entry name" value="ABC_transptr_periplasmic_BD"/>
</dbReference>
<dbReference type="GO" id="GO:0071281">
    <property type="term" value="P:cellular response to iron ion"/>
    <property type="evidence" value="ECO:0007669"/>
    <property type="project" value="TreeGrafter"/>
</dbReference>
<evidence type="ECO:0000259" key="2">
    <source>
        <dbReference type="Pfam" id="PF01497"/>
    </source>
</evidence>
<gene>
    <name evidence="3" type="ORF">SAMN02745205_01281</name>
</gene>
<feature type="domain" description="Fe/B12 periplasmic-binding" evidence="2">
    <location>
        <begin position="122"/>
        <end position="341"/>
    </location>
</feature>
<dbReference type="SUPFAM" id="SSF53807">
    <property type="entry name" value="Helical backbone' metal receptor"/>
    <property type="match status" value="1"/>
</dbReference>
<dbReference type="Gene3D" id="3.40.50.1980">
    <property type="entry name" value="Nitrogenase molybdenum iron protein domain"/>
    <property type="match status" value="1"/>
</dbReference>
<dbReference type="PANTHER" id="PTHR30535">
    <property type="entry name" value="VITAMIN B12-BINDING PROTEIN"/>
    <property type="match status" value="1"/>
</dbReference>
<dbReference type="InterPro" id="IPR050902">
    <property type="entry name" value="ABC_Transporter_SBP"/>
</dbReference>
<reference evidence="3 4" key="1">
    <citation type="submission" date="2017-02" db="EMBL/GenBank/DDBJ databases">
        <authorList>
            <person name="Peterson S.W."/>
        </authorList>
    </citation>
    <scope>NUCLEOTIDE SEQUENCE [LARGE SCALE GENOMIC DNA]</scope>
    <source>
        <strain evidence="3 4">ATCC 700135</strain>
    </source>
</reference>
<protein>
    <submittedName>
        <fullName evidence="3">Iron complex transport system substrate-binding protein</fullName>
    </submittedName>
</protein>
<accession>A0A1T4LVL6</accession>
<proteinExistence type="predicted"/>
<evidence type="ECO:0000313" key="3">
    <source>
        <dbReference type="EMBL" id="SJZ58676.1"/>
    </source>
</evidence>
<dbReference type="Pfam" id="PF01497">
    <property type="entry name" value="Peripla_BP_2"/>
    <property type="match status" value="1"/>
</dbReference>